<dbReference type="AlphaFoldDB" id="A0A2A2TJM1"/>
<reference evidence="1 2" key="1">
    <citation type="submission" date="2017-08" db="EMBL/GenBank/DDBJ databases">
        <title>Draft genome sequence of filamentous cyanobacterium Calothrix elsteri CCALA 953.</title>
        <authorList>
            <person name="Gagunashvili A.N."/>
            <person name="Elster J."/>
            <person name="Andresson O.S."/>
        </authorList>
    </citation>
    <scope>NUCLEOTIDE SEQUENCE [LARGE SCALE GENOMIC DNA]</scope>
    <source>
        <strain evidence="1 2">CCALA 953</strain>
    </source>
</reference>
<dbReference type="Proteomes" id="UP000218238">
    <property type="component" value="Unassembled WGS sequence"/>
</dbReference>
<dbReference type="RefSeq" id="WP_095721800.1">
    <property type="nucleotide sequence ID" value="NZ_NTFS01000101.1"/>
</dbReference>
<proteinExistence type="predicted"/>
<organism evidence="1 2">
    <name type="scientific">Brunnivagina elsteri CCALA 953</name>
    <dbReference type="NCBI Taxonomy" id="987040"/>
    <lineage>
        <taxon>Bacteria</taxon>
        <taxon>Bacillati</taxon>
        <taxon>Cyanobacteriota</taxon>
        <taxon>Cyanophyceae</taxon>
        <taxon>Nostocales</taxon>
        <taxon>Calotrichaceae</taxon>
        <taxon>Brunnivagina</taxon>
    </lineage>
</organism>
<sequence length="175" mass="18690">MSIFFDLLSAINNPNQQANVSQLSSIINSVQNLTTNQGIDKSQLQSIMSIVGNQIRPALQQQEAIIGKGRLENLVSQVVISGGESALQSLFSPQLMQQIAETVTKQTGMNSNLIQSALPTLTSAVLSLLQMGAPQTGAWGNSNPLLNSFLDTDSDGDTDLGDVMKFANRFLNPAV</sequence>
<keyword evidence="2" id="KW-1185">Reference proteome</keyword>
<evidence type="ECO:0000313" key="1">
    <source>
        <dbReference type="EMBL" id="PAX55193.1"/>
    </source>
</evidence>
<comment type="caution">
    <text evidence="1">The sequence shown here is derived from an EMBL/GenBank/DDBJ whole genome shotgun (WGS) entry which is preliminary data.</text>
</comment>
<evidence type="ECO:0000313" key="2">
    <source>
        <dbReference type="Proteomes" id="UP000218238"/>
    </source>
</evidence>
<accession>A0A2A2TJM1</accession>
<gene>
    <name evidence="1" type="ORF">CK510_11325</name>
</gene>
<dbReference type="OrthoDB" id="530933at2"/>
<name>A0A2A2TJM1_9CYAN</name>
<protein>
    <submittedName>
        <fullName evidence="1">DUF937 domain-containing protein</fullName>
    </submittedName>
</protein>
<dbReference type="EMBL" id="NTFS01000101">
    <property type="protein sequence ID" value="PAX55193.1"/>
    <property type="molecule type" value="Genomic_DNA"/>
</dbReference>